<dbReference type="GO" id="GO:0020037">
    <property type="term" value="F:heme binding"/>
    <property type="evidence" value="ECO:0007669"/>
    <property type="project" value="InterPro"/>
</dbReference>
<proteinExistence type="inferred from homology"/>
<dbReference type="VEuPathDB" id="FungiDB:HZS61_005228"/>
<dbReference type="InterPro" id="IPR017972">
    <property type="entry name" value="Cyt_P450_CS"/>
</dbReference>
<accession>A0A420NEM7</accession>
<evidence type="ECO:0000256" key="6">
    <source>
        <dbReference type="PIRSR" id="PIRSR602401-1"/>
    </source>
</evidence>
<dbReference type="PANTHER" id="PTHR24305:SF210">
    <property type="entry name" value="CYTOCHROME P450 MONOOXYGENASE ASQL-RELATED"/>
    <property type="match status" value="1"/>
</dbReference>
<evidence type="ECO:0000256" key="7">
    <source>
        <dbReference type="RuleBase" id="RU000461"/>
    </source>
</evidence>
<protein>
    <submittedName>
        <fullName evidence="8">Uncharacterized protein</fullName>
    </submittedName>
</protein>
<dbReference type="VEuPathDB" id="FungiDB:FOC4_g10010084"/>
<organism evidence="8 9">
    <name type="scientific">Fusarium oxysporum</name>
    <name type="common">Fusarium vascular wilt</name>
    <dbReference type="NCBI Taxonomy" id="5507"/>
    <lineage>
        <taxon>Eukaryota</taxon>
        <taxon>Fungi</taxon>
        <taxon>Dikarya</taxon>
        <taxon>Ascomycota</taxon>
        <taxon>Pezizomycotina</taxon>
        <taxon>Sordariomycetes</taxon>
        <taxon>Hypocreomycetidae</taxon>
        <taxon>Hypocreales</taxon>
        <taxon>Nectriaceae</taxon>
        <taxon>Fusarium</taxon>
        <taxon>Fusarium oxysporum species complex</taxon>
    </lineage>
</organism>
<keyword evidence="7" id="KW-0560">Oxidoreductase</keyword>
<evidence type="ECO:0000256" key="2">
    <source>
        <dbReference type="ARBA" id="ARBA00010617"/>
    </source>
</evidence>
<dbReference type="Proteomes" id="UP000285860">
    <property type="component" value="Unassembled WGS sequence"/>
</dbReference>
<dbReference type="SUPFAM" id="SSF48264">
    <property type="entry name" value="Cytochrome P450"/>
    <property type="match status" value="1"/>
</dbReference>
<dbReference type="AlphaFoldDB" id="A0A420NEM7"/>
<dbReference type="PROSITE" id="PS00086">
    <property type="entry name" value="CYTOCHROME_P450"/>
    <property type="match status" value="1"/>
</dbReference>
<comment type="similarity">
    <text evidence="2 7">Belongs to the cytochrome P450 family.</text>
</comment>
<keyword evidence="3 6" id="KW-0349">Heme</keyword>
<keyword evidence="5 6" id="KW-0408">Iron</keyword>
<dbReference type="GO" id="GO:0004497">
    <property type="term" value="F:monooxygenase activity"/>
    <property type="evidence" value="ECO:0007669"/>
    <property type="project" value="UniProtKB-KW"/>
</dbReference>
<dbReference type="InterPro" id="IPR050121">
    <property type="entry name" value="Cytochrome_P450_monoxygenase"/>
</dbReference>
<dbReference type="VEuPathDB" id="FungiDB:FOC1_g10005533"/>
<dbReference type="VEuPathDB" id="FungiDB:FOXG_02668"/>
<dbReference type="PRINTS" id="PR00463">
    <property type="entry name" value="EP450I"/>
</dbReference>
<dbReference type="InterPro" id="IPR001128">
    <property type="entry name" value="Cyt_P450"/>
</dbReference>
<dbReference type="Gene3D" id="1.10.630.10">
    <property type="entry name" value="Cytochrome P450"/>
    <property type="match status" value="1"/>
</dbReference>
<reference evidence="8 9" key="1">
    <citation type="journal article" date="2018" name="Sci. Rep.">
        <title>Characterisation of pathogen-specific regions and novel effector candidates in Fusarium oxysporum f. sp. cepae.</title>
        <authorList>
            <person name="Armitage A.D."/>
            <person name="Taylor A."/>
            <person name="Sobczyk M.K."/>
            <person name="Baxter L."/>
            <person name="Greenfield B.P."/>
            <person name="Bates H.J."/>
            <person name="Wilson F."/>
            <person name="Jackson A.C."/>
            <person name="Ott S."/>
            <person name="Harrison R.J."/>
            <person name="Clarkson J.P."/>
        </authorList>
    </citation>
    <scope>NUCLEOTIDE SEQUENCE [LARGE SCALE GENOMIC DNA]</scope>
    <source>
        <strain evidence="8 9">Fo_A28</strain>
    </source>
</reference>
<dbReference type="InterPro" id="IPR036396">
    <property type="entry name" value="Cyt_P450_sf"/>
</dbReference>
<dbReference type="GO" id="GO:0016705">
    <property type="term" value="F:oxidoreductase activity, acting on paired donors, with incorporation or reduction of molecular oxygen"/>
    <property type="evidence" value="ECO:0007669"/>
    <property type="project" value="InterPro"/>
</dbReference>
<evidence type="ECO:0000256" key="5">
    <source>
        <dbReference type="ARBA" id="ARBA00023004"/>
    </source>
</evidence>
<dbReference type="PRINTS" id="PR00385">
    <property type="entry name" value="P450"/>
</dbReference>
<dbReference type="VEuPathDB" id="FungiDB:FOZG_14351"/>
<dbReference type="VEuPathDB" id="FungiDB:FOMG_15199"/>
<comment type="cofactor">
    <cofactor evidence="1 6">
        <name>heme</name>
        <dbReference type="ChEBI" id="CHEBI:30413"/>
    </cofactor>
</comment>
<dbReference type="EMBL" id="MRCY01000313">
    <property type="protein sequence ID" value="RKK89684.1"/>
    <property type="molecule type" value="Genomic_DNA"/>
</dbReference>
<feature type="binding site" description="axial binding residue" evidence="6">
    <location>
        <position position="453"/>
    </location>
    <ligand>
        <name>heme</name>
        <dbReference type="ChEBI" id="CHEBI:30413"/>
    </ligand>
    <ligandPart>
        <name>Fe</name>
        <dbReference type="ChEBI" id="CHEBI:18248"/>
    </ligandPart>
</feature>
<evidence type="ECO:0000313" key="9">
    <source>
        <dbReference type="Proteomes" id="UP000285860"/>
    </source>
</evidence>
<keyword evidence="7" id="KW-0503">Monooxygenase</keyword>
<dbReference type="InterPro" id="IPR002401">
    <property type="entry name" value="Cyt_P450_E_grp-I"/>
</dbReference>
<dbReference type="Pfam" id="PF00067">
    <property type="entry name" value="p450"/>
    <property type="match status" value="1"/>
</dbReference>
<keyword evidence="4 6" id="KW-0479">Metal-binding</keyword>
<evidence type="ECO:0000313" key="8">
    <source>
        <dbReference type="EMBL" id="RKK89684.1"/>
    </source>
</evidence>
<evidence type="ECO:0000256" key="4">
    <source>
        <dbReference type="ARBA" id="ARBA00022723"/>
    </source>
</evidence>
<dbReference type="CDD" id="cd11058">
    <property type="entry name" value="CYP60B-like"/>
    <property type="match status" value="1"/>
</dbReference>
<dbReference type="VEuPathDB" id="FungiDB:FOIG_08549"/>
<dbReference type="GO" id="GO:0005506">
    <property type="term" value="F:iron ion binding"/>
    <property type="evidence" value="ECO:0007669"/>
    <property type="project" value="InterPro"/>
</dbReference>
<evidence type="ECO:0000256" key="3">
    <source>
        <dbReference type="ARBA" id="ARBA00022617"/>
    </source>
</evidence>
<evidence type="ECO:0000256" key="1">
    <source>
        <dbReference type="ARBA" id="ARBA00001971"/>
    </source>
</evidence>
<gene>
    <name evidence="8" type="ORF">BFJ68_g16651</name>
</gene>
<dbReference type="PANTHER" id="PTHR24305">
    <property type="entry name" value="CYTOCHROME P450"/>
    <property type="match status" value="1"/>
</dbReference>
<sequence length="508" mass="58408">MTYSNNGLVAKLVPTSISDAIRMLLLALLLNRLYSWGCNILFHKLSKFPGPWYAGMSRGPAIYHQLKGDYATWVLDLHETYGECVRFSPNELSFSGAEAHRDMYGHKACGPNGLVKHPKFYKPLRADSVAILSADYDNHSRMRRIFSHAFSDRALKLQEPMFLMYVDKLIAKMRASTRADPDRKHDYIKLLNCTTFDIMGDLTFGESLQMLDNDEYHPWVAMIFESIRIGAIMQVIRYFPFIEHIISNNMPKKAMEGMIEHQRFSRERVDRRLARKDARPDIWGLVLQKDGSGAGLTKKEMYSNAGVFMVAGTETTATLLSGLTYYMLKNPATMAKLVREIRTTFATESDMTYERLQAMKYLHACLEEGLRMYPPVPVGLPRRTPEGPPTIIDGHEIPGGVCVAATHLATNRNPNNFHDPYKFDPERWRRDSEYYANDKKQAFQPFSLGPRGCLGKNMAYHEMRLILVKVLYNFDLSLCEESDDWANQKTFTLWDKPELMVRFTERKD</sequence>
<comment type="caution">
    <text evidence="8">The sequence shown here is derived from an EMBL/GenBank/DDBJ whole genome shotgun (WGS) entry which is preliminary data.</text>
</comment>
<name>A0A420NEM7_FUSOX</name>